<accession>A0A4Z2BLL6</accession>
<feature type="compositionally biased region" description="Basic and acidic residues" evidence="1">
    <location>
        <begin position="149"/>
        <end position="158"/>
    </location>
</feature>
<organism evidence="2 3">
    <name type="scientific">Takifugu bimaculatus</name>
    <dbReference type="NCBI Taxonomy" id="433685"/>
    <lineage>
        <taxon>Eukaryota</taxon>
        <taxon>Metazoa</taxon>
        <taxon>Chordata</taxon>
        <taxon>Craniata</taxon>
        <taxon>Vertebrata</taxon>
        <taxon>Euteleostomi</taxon>
        <taxon>Actinopterygii</taxon>
        <taxon>Neopterygii</taxon>
        <taxon>Teleostei</taxon>
        <taxon>Neoteleostei</taxon>
        <taxon>Acanthomorphata</taxon>
        <taxon>Eupercaria</taxon>
        <taxon>Tetraodontiformes</taxon>
        <taxon>Tetradontoidea</taxon>
        <taxon>Tetraodontidae</taxon>
        <taxon>Takifugu</taxon>
    </lineage>
</organism>
<feature type="region of interest" description="Disordered" evidence="1">
    <location>
        <begin position="76"/>
        <end position="317"/>
    </location>
</feature>
<evidence type="ECO:0000313" key="2">
    <source>
        <dbReference type="EMBL" id="TNM93211.1"/>
    </source>
</evidence>
<proteinExistence type="predicted"/>
<comment type="caution">
    <text evidence="2">The sequence shown here is derived from an EMBL/GenBank/DDBJ whole genome shotgun (WGS) entry which is preliminary data.</text>
</comment>
<dbReference type="EMBL" id="SWLE01000013">
    <property type="protein sequence ID" value="TNM93211.1"/>
    <property type="molecule type" value="Genomic_DNA"/>
</dbReference>
<feature type="compositionally biased region" description="Basic residues" evidence="1">
    <location>
        <begin position="162"/>
        <end position="176"/>
    </location>
</feature>
<dbReference type="AlphaFoldDB" id="A0A4Z2BLL6"/>
<evidence type="ECO:0000313" key="3">
    <source>
        <dbReference type="Proteomes" id="UP000516260"/>
    </source>
</evidence>
<evidence type="ECO:0000256" key="1">
    <source>
        <dbReference type="SAM" id="MobiDB-lite"/>
    </source>
</evidence>
<feature type="compositionally biased region" description="Low complexity" evidence="1">
    <location>
        <begin position="76"/>
        <end position="91"/>
    </location>
</feature>
<protein>
    <submittedName>
        <fullName evidence="2">Uncharacterized protein</fullName>
    </submittedName>
</protein>
<keyword evidence="3" id="KW-1185">Reference proteome</keyword>
<reference evidence="2 3" key="1">
    <citation type="submission" date="2019-04" db="EMBL/GenBank/DDBJ databases">
        <title>The sequence and de novo assembly of Takifugu bimaculatus genome using PacBio and Hi-C technologies.</title>
        <authorList>
            <person name="Xu P."/>
            <person name="Liu B."/>
            <person name="Zhou Z."/>
        </authorList>
    </citation>
    <scope>NUCLEOTIDE SEQUENCE [LARGE SCALE GENOMIC DNA]</scope>
    <source>
        <strain evidence="2">TB-2018</strain>
        <tissue evidence="2">Muscle</tissue>
    </source>
</reference>
<name>A0A4Z2BLL6_9TELE</name>
<feature type="compositionally biased region" description="Basic and acidic residues" evidence="1">
    <location>
        <begin position="277"/>
        <end position="291"/>
    </location>
</feature>
<sequence length="317" mass="33203">MSNAQRPRVAGSLLQLDQRIILRQAEPVDQQNLRVTCVDGADANGNAHNPGVDPENKLLRLHRVAAEFESAAGLHVAAASAGEQSPHSPHSPFGPPHGLHAHTPGRQVGHGGPHDDAHDPRLQDGHERTPAAQRPARHARPARWSGDALRPEPPEHGGHAAAARHGRARGRGRAHERRPDGRTPPPDDVRHHDVQPGSAAPPHAPPPAAAGRGAPAAVSPWQPDVPAAHGQHAPAETQHSVPRAPAGPARRRPPAQRGAVPGRTQPAGGHAAHRRPVWAERHGHGPDRRGGSDLAGAGVRFGPRSGAAGTLPGTERI</sequence>
<dbReference type="Proteomes" id="UP000516260">
    <property type="component" value="Chromosome 20"/>
</dbReference>
<feature type="compositionally biased region" description="Basic and acidic residues" evidence="1">
    <location>
        <begin position="177"/>
        <end position="194"/>
    </location>
</feature>
<feature type="compositionally biased region" description="Basic and acidic residues" evidence="1">
    <location>
        <begin position="112"/>
        <end position="129"/>
    </location>
</feature>
<gene>
    <name evidence="2" type="ORF">fugu_018613</name>
</gene>